<dbReference type="PANTHER" id="PTHR34388:SF1">
    <property type="entry name" value="DNA POLYMERASE III SUBUNIT DELTA"/>
    <property type="match status" value="1"/>
</dbReference>
<dbReference type="SUPFAM" id="SSF48019">
    <property type="entry name" value="post-AAA+ oligomerization domain-like"/>
    <property type="match status" value="1"/>
</dbReference>
<evidence type="ECO:0000259" key="10">
    <source>
        <dbReference type="Pfam" id="PF21694"/>
    </source>
</evidence>
<sequence length="317" mass="35495">MSEQIYVIAGKDEPLVNARCQELVNRLVDPEDRMTGLLSAEGAQIPISDVLDELRTAPFLTGRRVVVVKGADDFVSKNRPALEKYFDKPCPTGVLVLTVSSWPKQTKLAKKLPKVGTLIEVSPPKRHELPRYLIEYAQRTSKMKLDRPAAEMLIELVGEDLTLLYNEIDKLALFARDEKAITSRHVEALAGHNRIFGAFEVIEAMLAGQPLQAIRRLRNMFEEDKSAEYTVVGAFAYHLRRMFSAKAMLQKGAGPGDVAGKLRIWNNKDRFFAQLRQTSLEQLGKYLEQLAAIDYAVKTGQAKTQVAMEQLVLQLAG</sequence>
<dbReference type="InterPro" id="IPR048466">
    <property type="entry name" value="DNA_pol3_delta-like_C"/>
</dbReference>
<dbReference type="Gene3D" id="1.20.272.10">
    <property type="match status" value="1"/>
</dbReference>
<dbReference type="InterPro" id="IPR008921">
    <property type="entry name" value="DNA_pol3_clamp-load_cplx_C"/>
</dbReference>
<dbReference type="InterPro" id="IPR027417">
    <property type="entry name" value="P-loop_NTPase"/>
</dbReference>
<dbReference type="Proteomes" id="UP001431776">
    <property type="component" value="Unassembled WGS sequence"/>
</dbReference>
<proteinExistence type="inferred from homology"/>
<organism evidence="11 12">
    <name type="scientific">Anaerobaca lacustris</name>
    <dbReference type="NCBI Taxonomy" id="3044600"/>
    <lineage>
        <taxon>Bacteria</taxon>
        <taxon>Pseudomonadati</taxon>
        <taxon>Planctomycetota</taxon>
        <taxon>Phycisphaerae</taxon>
        <taxon>Sedimentisphaerales</taxon>
        <taxon>Anaerobacaceae</taxon>
        <taxon>Anaerobaca</taxon>
    </lineage>
</organism>
<keyword evidence="12" id="KW-1185">Reference proteome</keyword>
<dbReference type="NCBIfam" id="TIGR01128">
    <property type="entry name" value="holA"/>
    <property type="match status" value="1"/>
</dbReference>
<evidence type="ECO:0000259" key="9">
    <source>
        <dbReference type="Pfam" id="PF06144"/>
    </source>
</evidence>
<evidence type="ECO:0000256" key="8">
    <source>
        <dbReference type="ARBA" id="ARBA00049244"/>
    </source>
</evidence>
<dbReference type="GO" id="GO:0006261">
    <property type="term" value="P:DNA-templated DNA replication"/>
    <property type="evidence" value="ECO:0007669"/>
    <property type="project" value="TreeGrafter"/>
</dbReference>
<name>A0AAW6TZH9_9BACT</name>
<evidence type="ECO:0000313" key="12">
    <source>
        <dbReference type="Proteomes" id="UP001431776"/>
    </source>
</evidence>
<feature type="domain" description="DNA polymerase III delta N-terminal" evidence="9">
    <location>
        <begin position="6"/>
        <end position="121"/>
    </location>
</feature>
<dbReference type="PANTHER" id="PTHR34388">
    <property type="entry name" value="DNA POLYMERASE III SUBUNIT DELTA"/>
    <property type="match status" value="1"/>
</dbReference>
<comment type="catalytic activity">
    <reaction evidence="8">
        <text>DNA(n) + a 2'-deoxyribonucleoside 5'-triphosphate = DNA(n+1) + diphosphate</text>
        <dbReference type="Rhea" id="RHEA:22508"/>
        <dbReference type="Rhea" id="RHEA-COMP:17339"/>
        <dbReference type="Rhea" id="RHEA-COMP:17340"/>
        <dbReference type="ChEBI" id="CHEBI:33019"/>
        <dbReference type="ChEBI" id="CHEBI:61560"/>
        <dbReference type="ChEBI" id="CHEBI:173112"/>
        <dbReference type="EC" id="2.7.7.7"/>
    </reaction>
</comment>
<dbReference type="Gene3D" id="1.10.8.60">
    <property type="match status" value="1"/>
</dbReference>
<dbReference type="RefSeq" id="WP_349244667.1">
    <property type="nucleotide sequence ID" value="NZ_JASCXX010000009.1"/>
</dbReference>
<dbReference type="EC" id="2.7.7.7" evidence="1"/>
<evidence type="ECO:0000256" key="7">
    <source>
        <dbReference type="ARBA" id="ARBA00034754"/>
    </source>
</evidence>
<evidence type="ECO:0000313" key="11">
    <source>
        <dbReference type="EMBL" id="MDI6449261.1"/>
    </source>
</evidence>
<dbReference type="AlphaFoldDB" id="A0AAW6TZH9"/>
<gene>
    <name evidence="11" type="primary">holA</name>
    <name evidence="11" type="ORF">QJ522_09425</name>
</gene>
<comment type="similarity">
    <text evidence="7">Belongs to the DNA polymerase HolA subunit family.</text>
</comment>
<dbReference type="Gene3D" id="3.40.50.300">
    <property type="entry name" value="P-loop containing nucleotide triphosphate hydrolases"/>
    <property type="match status" value="1"/>
</dbReference>
<dbReference type="Pfam" id="PF06144">
    <property type="entry name" value="DNA_pol3_delta"/>
    <property type="match status" value="1"/>
</dbReference>
<evidence type="ECO:0000256" key="4">
    <source>
        <dbReference type="ARBA" id="ARBA00022695"/>
    </source>
</evidence>
<keyword evidence="4 11" id="KW-0548">Nucleotidyltransferase</keyword>
<evidence type="ECO:0000256" key="5">
    <source>
        <dbReference type="ARBA" id="ARBA00022705"/>
    </source>
</evidence>
<dbReference type="GO" id="GO:0003677">
    <property type="term" value="F:DNA binding"/>
    <property type="evidence" value="ECO:0007669"/>
    <property type="project" value="InterPro"/>
</dbReference>
<dbReference type="Pfam" id="PF21694">
    <property type="entry name" value="DNA_pol3_delta_C"/>
    <property type="match status" value="1"/>
</dbReference>
<reference evidence="11" key="1">
    <citation type="submission" date="2023-05" db="EMBL/GenBank/DDBJ databases">
        <title>Anaerotaeda fermentans gen. nov., sp. nov., a novel anaerobic planctomycete of the new family within the order Sedimentisphaerales isolated from Taman Peninsula, Russia.</title>
        <authorList>
            <person name="Khomyakova M.A."/>
            <person name="Merkel A.Y."/>
            <person name="Slobodkin A.I."/>
        </authorList>
    </citation>
    <scope>NUCLEOTIDE SEQUENCE</scope>
    <source>
        <strain evidence="11">M17dextr</strain>
    </source>
</reference>
<evidence type="ECO:0000256" key="6">
    <source>
        <dbReference type="ARBA" id="ARBA00022932"/>
    </source>
</evidence>
<evidence type="ECO:0000256" key="1">
    <source>
        <dbReference type="ARBA" id="ARBA00012417"/>
    </source>
</evidence>
<dbReference type="SUPFAM" id="SSF52540">
    <property type="entry name" value="P-loop containing nucleoside triphosphate hydrolases"/>
    <property type="match status" value="1"/>
</dbReference>
<dbReference type="InterPro" id="IPR005790">
    <property type="entry name" value="DNA_polIII_delta"/>
</dbReference>
<dbReference type="GO" id="GO:0003887">
    <property type="term" value="F:DNA-directed DNA polymerase activity"/>
    <property type="evidence" value="ECO:0007669"/>
    <property type="project" value="UniProtKB-KW"/>
</dbReference>
<dbReference type="GO" id="GO:0009360">
    <property type="term" value="C:DNA polymerase III complex"/>
    <property type="evidence" value="ECO:0007669"/>
    <property type="project" value="InterPro"/>
</dbReference>
<dbReference type="InterPro" id="IPR010372">
    <property type="entry name" value="DNA_pol3_delta_N"/>
</dbReference>
<evidence type="ECO:0000256" key="3">
    <source>
        <dbReference type="ARBA" id="ARBA00022679"/>
    </source>
</evidence>
<accession>A0AAW6TZH9</accession>
<dbReference type="EMBL" id="JASCXX010000009">
    <property type="protein sequence ID" value="MDI6449261.1"/>
    <property type="molecule type" value="Genomic_DNA"/>
</dbReference>
<keyword evidence="6" id="KW-0239">DNA-directed DNA polymerase</keyword>
<keyword evidence="3 11" id="KW-0808">Transferase</keyword>
<keyword evidence="5" id="KW-0235">DNA replication</keyword>
<protein>
    <recommendedName>
        <fullName evidence="2">DNA polymerase III subunit delta</fullName>
        <ecNumber evidence="1">2.7.7.7</ecNumber>
    </recommendedName>
</protein>
<comment type="caution">
    <text evidence="11">The sequence shown here is derived from an EMBL/GenBank/DDBJ whole genome shotgun (WGS) entry which is preliminary data.</text>
</comment>
<evidence type="ECO:0000256" key="2">
    <source>
        <dbReference type="ARBA" id="ARBA00017703"/>
    </source>
</evidence>
<feature type="domain" description="DNA polymerase III delta subunit-like C-terminal" evidence="10">
    <location>
        <begin position="199"/>
        <end position="315"/>
    </location>
</feature>